<evidence type="ECO:0000256" key="4">
    <source>
        <dbReference type="ARBA" id="ARBA00022741"/>
    </source>
</evidence>
<protein>
    <recommendedName>
        <fullName evidence="7">Methylthioribose kinase</fullName>
        <shortName evidence="7">MTR kinase</shortName>
        <ecNumber evidence="7">2.7.1.100</ecNumber>
    </recommendedName>
</protein>
<keyword evidence="7" id="KW-0028">Amino-acid biosynthesis</keyword>
<dbReference type="InterPro" id="IPR011009">
    <property type="entry name" value="Kinase-like_dom_sf"/>
</dbReference>
<sequence length="410" mass="47021">MTNLNYHILSELETMQYIKKIPGLFSENAKLVCKEMGDGNLNLVFRITEQDSSEKSVIIKQALPYARVVGESWPLTLDRARIESEALMMQNGICPGSVPKVYHHDKELALTVMEDLSTHIIMRKGLIGRNRYPYFAKHIGAFLARTLFLTSDLALDPECKKQKVKQFINPEMCKITEDLVFTDPYYDAKTNQFNPLIKAVVEEIWGHDRLKLEITKLKEGFLTRTQALIHGDIHTGSIMVTEKDTKVIDPEFAFYGPMGFDVGAVIANLLLNYCSHEGHTLIQKERIEYQDYLLNTIEKIWTTFEEEFRTLWKEKASDSYVSIQGYEDDYLLRLLQDSYGYAGCEMMRRVVGLAHVPDLESINDPKLRAKGEKIALVIGQLLVLERETAGKISELTSLVRKVRNREMDQN</sequence>
<feature type="binding site" evidence="7">
    <location>
        <position position="348"/>
    </location>
    <ligand>
        <name>substrate</name>
    </ligand>
</feature>
<keyword evidence="5 7" id="KW-0418">Kinase</keyword>
<dbReference type="EC" id="2.7.1.100" evidence="7"/>
<dbReference type="PANTHER" id="PTHR34273:SF2">
    <property type="entry name" value="METHYLTHIORIBOSE KINASE"/>
    <property type="match status" value="1"/>
</dbReference>
<dbReference type="Gene3D" id="3.30.200.20">
    <property type="entry name" value="Phosphorylase Kinase, domain 1"/>
    <property type="match status" value="1"/>
</dbReference>
<dbReference type="PIRSF" id="PIRSF031134">
    <property type="entry name" value="MTRK"/>
    <property type="match status" value="1"/>
</dbReference>
<comment type="catalytic activity">
    <reaction evidence="7">
        <text>5-(methylsulfanyl)-D-ribose + ATP = 5-(methylsulfanyl)-alpha-D-ribose 1-phosphate + ADP + H(+)</text>
        <dbReference type="Rhea" id="RHEA:22312"/>
        <dbReference type="ChEBI" id="CHEBI:15378"/>
        <dbReference type="ChEBI" id="CHEBI:30616"/>
        <dbReference type="ChEBI" id="CHEBI:58533"/>
        <dbReference type="ChEBI" id="CHEBI:78440"/>
        <dbReference type="ChEBI" id="CHEBI:456216"/>
        <dbReference type="EC" id="2.7.1.100"/>
    </reaction>
</comment>
<keyword evidence="6 7" id="KW-0067">ATP-binding</keyword>
<dbReference type="InterPro" id="IPR002575">
    <property type="entry name" value="Aminoglycoside_PTrfase"/>
</dbReference>
<evidence type="ECO:0000256" key="7">
    <source>
        <dbReference type="HAMAP-Rule" id="MF_01683"/>
    </source>
</evidence>
<comment type="caution">
    <text evidence="9">The sequence shown here is derived from an EMBL/GenBank/DDBJ whole genome shotgun (WGS) entry which is preliminary data.</text>
</comment>
<dbReference type="HAMAP" id="MF_01683">
    <property type="entry name" value="Salvage_MtnK"/>
    <property type="match status" value="1"/>
</dbReference>
<comment type="similarity">
    <text evidence="1 7">Belongs to the methylthioribose kinase family.</text>
</comment>
<dbReference type="PANTHER" id="PTHR34273">
    <property type="entry name" value="METHYLTHIORIBOSE KINASE"/>
    <property type="match status" value="1"/>
</dbReference>
<evidence type="ECO:0000256" key="5">
    <source>
        <dbReference type="ARBA" id="ARBA00022777"/>
    </source>
</evidence>
<evidence type="ECO:0000313" key="10">
    <source>
        <dbReference type="Proteomes" id="UP000309170"/>
    </source>
</evidence>
<evidence type="ECO:0000256" key="1">
    <source>
        <dbReference type="ARBA" id="ARBA00010165"/>
    </source>
</evidence>
<comment type="pathway">
    <text evidence="7">Amino-acid biosynthesis; L-methionine biosynthesis via salvage pathway; S-methyl-5-thio-alpha-D-ribose 1-phosphate from S-methyl-5'-thioadenosine (hydrolase route): step 2/2.</text>
</comment>
<accession>A0A9X8ZCW2</accession>
<dbReference type="GO" id="GO:0019509">
    <property type="term" value="P:L-methionine salvage from methylthioadenosine"/>
    <property type="evidence" value="ECO:0007669"/>
    <property type="project" value="UniProtKB-UniRule"/>
</dbReference>
<reference evidence="9 10" key="1">
    <citation type="journal article" date="2019" name="Environ. Microbiol.">
        <title>An active ?-lactamase is a part of an orchestrated cell wall stress resistance network of Bacillus subtilis and related rhizosphere species.</title>
        <authorList>
            <person name="Bucher T."/>
            <person name="Keren-Paz A."/>
            <person name="Hausser J."/>
            <person name="Olender T."/>
            <person name="Cytryn E."/>
            <person name="Kolodkin-Gal I."/>
        </authorList>
    </citation>
    <scope>NUCLEOTIDE SEQUENCE [LARGE SCALE GENOMIC DNA]</scope>
    <source>
        <strain evidence="9 10">I4</strain>
    </source>
</reference>
<comment type="function">
    <text evidence="7">Catalyzes the phosphorylation of methylthioribose into methylthioribose-1-phosphate.</text>
</comment>
<evidence type="ECO:0000256" key="6">
    <source>
        <dbReference type="ARBA" id="ARBA00022840"/>
    </source>
</evidence>
<proteinExistence type="inferred from homology"/>
<evidence type="ECO:0000259" key="8">
    <source>
        <dbReference type="Pfam" id="PF01636"/>
    </source>
</evidence>
<dbReference type="GO" id="GO:0046522">
    <property type="term" value="F:S-methyl-5-thioribose kinase activity"/>
    <property type="evidence" value="ECO:0007669"/>
    <property type="project" value="UniProtKB-UniRule"/>
</dbReference>
<evidence type="ECO:0000256" key="2">
    <source>
        <dbReference type="ARBA" id="ARBA00011738"/>
    </source>
</evidence>
<dbReference type="GO" id="GO:0005524">
    <property type="term" value="F:ATP binding"/>
    <property type="evidence" value="ECO:0007669"/>
    <property type="project" value="UniProtKB-UniRule"/>
</dbReference>
<feature type="binding site" evidence="7">
    <location>
        <position position="42"/>
    </location>
    <ligand>
        <name>ATP</name>
        <dbReference type="ChEBI" id="CHEBI:30616"/>
    </ligand>
</feature>
<dbReference type="Gene3D" id="3.90.1200.10">
    <property type="match status" value="1"/>
</dbReference>
<feature type="binding site" evidence="7">
    <location>
        <position position="232"/>
    </location>
    <ligand>
        <name>substrate</name>
    </ligand>
</feature>
<dbReference type="AlphaFoldDB" id="A0A9X8ZCW2"/>
<feature type="domain" description="Aminoglycoside phosphotransferase" evidence="8">
    <location>
        <begin position="38"/>
        <end position="267"/>
    </location>
</feature>
<evidence type="ECO:0000256" key="3">
    <source>
        <dbReference type="ARBA" id="ARBA00022679"/>
    </source>
</evidence>
<name>A0A9X8ZCW2_9BACI</name>
<keyword evidence="4 7" id="KW-0547">Nucleotide-binding</keyword>
<evidence type="ECO:0000313" key="9">
    <source>
        <dbReference type="EMBL" id="TKH06089.1"/>
    </source>
</evidence>
<gene>
    <name evidence="7" type="primary">mtnK</name>
    <name evidence="9" type="ORF">FC678_23755</name>
</gene>
<feature type="binding site" evidence="7">
    <location>
        <position position="60"/>
    </location>
    <ligand>
        <name>ATP</name>
        <dbReference type="ChEBI" id="CHEBI:30616"/>
    </ligand>
</feature>
<feature type="binding site" evidence="7">
    <location>
        <begin position="114"/>
        <end position="116"/>
    </location>
    <ligand>
        <name>ATP</name>
        <dbReference type="ChEBI" id="CHEBI:30616"/>
    </ligand>
</feature>
<dbReference type="Proteomes" id="UP000309170">
    <property type="component" value="Unassembled WGS sequence"/>
</dbReference>
<dbReference type="RefSeq" id="WP_137024595.1">
    <property type="nucleotide sequence ID" value="NZ_SZNT01000559.1"/>
</dbReference>
<organism evidence="9 10">
    <name type="scientific">Peribacillus simplex</name>
    <dbReference type="NCBI Taxonomy" id="1478"/>
    <lineage>
        <taxon>Bacteria</taxon>
        <taxon>Bacillati</taxon>
        <taxon>Bacillota</taxon>
        <taxon>Bacilli</taxon>
        <taxon>Bacillales</taxon>
        <taxon>Bacillaceae</taxon>
        <taxon>Peribacillus</taxon>
    </lineage>
</organism>
<dbReference type="Pfam" id="PF01636">
    <property type="entry name" value="APH"/>
    <property type="match status" value="1"/>
</dbReference>
<dbReference type="NCBIfam" id="TIGR01767">
    <property type="entry name" value="MTRK"/>
    <property type="match status" value="1"/>
</dbReference>
<keyword evidence="3 7" id="KW-0808">Transferase</keyword>
<dbReference type="EMBL" id="SZNT01000559">
    <property type="protein sequence ID" value="TKH06089.1"/>
    <property type="molecule type" value="Genomic_DNA"/>
</dbReference>
<keyword evidence="7" id="KW-0486">Methionine biosynthesis</keyword>
<feature type="binding site" evidence="7">
    <location>
        <begin position="249"/>
        <end position="251"/>
    </location>
    <ligand>
        <name>ATP</name>
        <dbReference type="ChEBI" id="CHEBI:30616"/>
    </ligand>
</feature>
<comment type="subunit">
    <text evidence="2 7">Homodimer.</text>
</comment>
<dbReference type="InterPro" id="IPR009212">
    <property type="entry name" value="Methylthioribose_kinase"/>
</dbReference>
<dbReference type="SUPFAM" id="SSF56112">
    <property type="entry name" value="Protein kinase-like (PK-like)"/>
    <property type="match status" value="1"/>
</dbReference>